<dbReference type="InterPro" id="IPR036615">
    <property type="entry name" value="Mur_ligase_C_dom_sf"/>
</dbReference>
<keyword evidence="3 7" id="KW-0963">Cytoplasm</keyword>
<keyword evidence="7 8" id="KW-0132">Cell division</keyword>
<dbReference type="InterPro" id="IPR005762">
    <property type="entry name" value="MurD"/>
</dbReference>
<proteinExistence type="inferred from homology"/>
<evidence type="ECO:0000256" key="1">
    <source>
        <dbReference type="ARBA" id="ARBA00004496"/>
    </source>
</evidence>
<dbReference type="HAMAP" id="MF_00639">
    <property type="entry name" value="MurD"/>
    <property type="match status" value="1"/>
</dbReference>
<dbReference type="InterPro" id="IPR013221">
    <property type="entry name" value="Mur_ligase_cen"/>
</dbReference>
<gene>
    <name evidence="7 11" type="primary">murD</name>
    <name evidence="11" type="ORF">N6H18_10300</name>
</gene>
<dbReference type="SUPFAM" id="SSF53623">
    <property type="entry name" value="MurD-like peptide ligases, catalytic domain"/>
    <property type="match status" value="1"/>
</dbReference>
<evidence type="ECO:0000256" key="6">
    <source>
        <dbReference type="ARBA" id="ARBA00022840"/>
    </source>
</evidence>
<dbReference type="Proteomes" id="UP001065174">
    <property type="component" value="Chromosome"/>
</dbReference>
<dbReference type="GO" id="GO:0008764">
    <property type="term" value="F:UDP-N-acetylmuramoylalanine-D-glutamate ligase activity"/>
    <property type="evidence" value="ECO:0007669"/>
    <property type="project" value="UniProtKB-EC"/>
</dbReference>
<comment type="pathway">
    <text evidence="2 7 8">Cell wall biogenesis; peptidoglycan biosynthesis.</text>
</comment>
<dbReference type="EC" id="6.3.2.9" evidence="7 8"/>
<dbReference type="NCBIfam" id="TIGR01087">
    <property type="entry name" value="murD"/>
    <property type="match status" value="1"/>
</dbReference>
<dbReference type="Gene3D" id="3.90.190.20">
    <property type="entry name" value="Mur ligase, C-terminal domain"/>
    <property type="match status" value="1"/>
</dbReference>
<keyword evidence="6 7" id="KW-0067">ATP-binding</keyword>
<keyword evidence="4 7" id="KW-0436">Ligase</keyword>
<evidence type="ECO:0000256" key="2">
    <source>
        <dbReference type="ARBA" id="ARBA00004752"/>
    </source>
</evidence>
<feature type="binding site" evidence="7">
    <location>
        <begin position="114"/>
        <end position="120"/>
    </location>
    <ligand>
        <name>ATP</name>
        <dbReference type="ChEBI" id="CHEBI:30616"/>
    </ligand>
</feature>
<dbReference type="SUPFAM" id="SSF51984">
    <property type="entry name" value="MurCD N-terminal domain"/>
    <property type="match status" value="1"/>
</dbReference>
<evidence type="ECO:0000313" key="11">
    <source>
        <dbReference type="EMBL" id="UXP30742.1"/>
    </source>
</evidence>
<keyword evidence="5 7" id="KW-0547">Nucleotide-binding</keyword>
<comment type="subcellular location">
    <subcellularLocation>
        <location evidence="1 7 8">Cytoplasm</location>
    </subcellularLocation>
</comment>
<keyword evidence="12" id="KW-1185">Reference proteome</keyword>
<dbReference type="PANTHER" id="PTHR43692:SF1">
    <property type="entry name" value="UDP-N-ACETYLMURAMOYLALANINE--D-GLUTAMATE LIGASE"/>
    <property type="match status" value="1"/>
</dbReference>
<evidence type="ECO:0000256" key="7">
    <source>
        <dbReference type="HAMAP-Rule" id="MF_00639"/>
    </source>
</evidence>
<dbReference type="InterPro" id="IPR004101">
    <property type="entry name" value="Mur_ligase_C"/>
</dbReference>
<feature type="domain" description="Mur ligase C-terminal" evidence="9">
    <location>
        <begin position="311"/>
        <end position="424"/>
    </location>
</feature>
<feature type="domain" description="Mur ligase central" evidence="10">
    <location>
        <begin position="112"/>
        <end position="288"/>
    </location>
</feature>
<comment type="function">
    <text evidence="7 8">Cell wall formation. Catalyzes the addition of glutamate to the nucleotide precursor UDP-N-acetylmuramoyl-L-alanine (UMA).</text>
</comment>
<dbReference type="Pfam" id="PF08245">
    <property type="entry name" value="Mur_ligase_M"/>
    <property type="match status" value="1"/>
</dbReference>
<evidence type="ECO:0000259" key="10">
    <source>
        <dbReference type="Pfam" id="PF08245"/>
    </source>
</evidence>
<keyword evidence="7 8" id="KW-0133">Cell shape</keyword>
<dbReference type="Gene3D" id="3.40.50.720">
    <property type="entry name" value="NAD(P)-binding Rossmann-like Domain"/>
    <property type="match status" value="1"/>
</dbReference>
<sequence length="457" mass="49385">MNTGSKHSIAILGSGESGMGALRLAVKQGLSVFLSDGGSIAEAKKAEITALGANFEEGGHSIELIKKYPEVVKSPGIPEKAQIIKDIRAAAIPVISEIEFASRYTSAKIVGITGSNGKTTTTLLTTHLLKSGGLHVESAGNVGNSFCDLLLNATPDVIVLELSSFQLDDIAAFKPDVAILLNVTADHLDRYNYKMANYAAAKFRIFENMTENGLAITNADDAWVFGQVAKLATRQNLFSVQNRIHGGAYFDADHLIFDTEKDIEIIPTDELPLIGKHNYYNQMAAILTAIELGVSFHDIVKGLKTFVNAAHRLEKVAVIEEVTFINDSKATNVDAVFYALDAMNADVIWIAGGVNKGNDYAQIKSLVQTKVKGLVCLGTDNAHLIDEFSTDVEKIEEVQSAEAAIHLAFEWAKSGDIVLLSPACASFDLFKNYEDRGAQFKAATLKLKESQSKTLRS</sequence>
<name>A0ABY6CJP3_9BACT</name>
<comment type="similarity">
    <text evidence="7">Belongs to the MurCDEF family.</text>
</comment>
<dbReference type="InterPro" id="IPR036565">
    <property type="entry name" value="Mur-like_cat_sf"/>
</dbReference>
<dbReference type="SUPFAM" id="SSF53244">
    <property type="entry name" value="MurD-like peptide ligases, peptide-binding domain"/>
    <property type="match status" value="1"/>
</dbReference>
<dbReference type="RefSeq" id="WP_262308188.1">
    <property type="nucleotide sequence ID" value="NZ_CP106679.1"/>
</dbReference>
<accession>A0ABY6CJP3</accession>
<organism evidence="11 12">
    <name type="scientific">Reichenbachiella agarivorans</name>
    <dbReference type="NCBI Taxonomy" id="2979464"/>
    <lineage>
        <taxon>Bacteria</taxon>
        <taxon>Pseudomonadati</taxon>
        <taxon>Bacteroidota</taxon>
        <taxon>Cytophagia</taxon>
        <taxon>Cytophagales</taxon>
        <taxon>Reichenbachiellaceae</taxon>
        <taxon>Reichenbachiella</taxon>
    </lineage>
</organism>
<reference evidence="11" key="1">
    <citation type="submission" date="2022-09" db="EMBL/GenBank/DDBJ databases">
        <title>Comparative genomics and taxonomic characterization of three novel marine species of genus Reichenbachiella exhibiting antioxidant and polysaccharide degradation activities.</title>
        <authorList>
            <person name="Muhammad N."/>
            <person name="Lee Y.-J."/>
            <person name="Ko J."/>
            <person name="Kim S.-G."/>
        </authorList>
    </citation>
    <scope>NUCLEOTIDE SEQUENCE</scope>
    <source>
        <strain evidence="11">BKB1-1</strain>
    </source>
</reference>
<evidence type="ECO:0000256" key="8">
    <source>
        <dbReference type="RuleBase" id="RU003664"/>
    </source>
</evidence>
<keyword evidence="7 8" id="KW-0131">Cell cycle</keyword>
<evidence type="ECO:0000259" key="9">
    <source>
        <dbReference type="Pfam" id="PF02875"/>
    </source>
</evidence>
<protein>
    <recommendedName>
        <fullName evidence="7 8">UDP-N-acetylmuramoylalanine--D-glutamate ligase</fullName>
        <ecNumber evidence="7 8">6.3.2.9</ecNumber>
    </recommendedName>
    <alternativeName>
        <fullName evidence="7">D-glutamic acid-adding enzyme</fullName>
    </alternativeName>
    <alternativeName>
        <fullName evidence="7">UDP-N-acetylmuramoyl-L-alanyl-D-glutamate synthetase</fullName>
    </alternativeName>
</protein>
<evidence type="ECO:0000256" key="4">
    <source>
        <dbReference type="ARBA" id="ARBA00022598"/>
    </source>
</evidence>
<comment type="catalytic activity">
    <reaction evidence="7 8">
        <text>UDP-N-acetyl-alpha-D-muramoyl-L-alanine + D-glutamate + ATP = UDP-N-acetyl-alpha-D-muramoyl-L-alanyl-D-glutamate + ADP + phosphate + H(+)</text>
        <dbReference type="Rhea" id="RHEA:16429"/>
        <dbReference type="ChEBI" id="CHEBI:15378"/>
        <dbReference type="ChEBI" id="CHEBI:29986"/>
        <dbReference type="ChEBI" id="CHEBI:30616"/>
        <dbReference type="ChEBI" id="CHEBI:43474"/>
        <dbReference type="ChEBI" id="CHEBI:83898"/>
        <dbReference type="ChEBI" id="CHEBI:83900"/>
        <dbReference type="ChEBI" id="CHEBI:456216"/>
        <dbReference type="EC" id="6.3.2.9"/>
    </reaction>
</comment>
<evidence type="ECO:0000256" key="3">
    <source>
        <dbReference type="ARBA" id="ARBA00022490"/>
    </source>
</evidence>
<evidence type="ECO:0000256" key="5">
    <source>
        <dbReference type="ARBA" id="ARBA00022741"/>
    </source>
</evidence>
<dbReference type="Pfam" id="PF02875">
    <property type="entry name" value="Mur_ligase_C"/>
    <property type="match status" value="1"/>
</dbReference>
<dbReference type="Gene3D" id="3.40.1190.10">
    <property type="entry name" value="Mur-like, catalytic domain"/>
    <property type="match status" value="1"/>
</dbReference>
<keyword evidence="7 8" id="KW-0573">Peptidoglycan synthesis</keyword>
<evidence type="ECO:0000313" key="12">
    <source>
        <dbReference type="Proteomes" id="UP001065174"/>
    </source>
</evidence>
<dbReference type="EMBL" id="CP106679">
    <property type="protein sequence ID" value="UXP30742.1"/>
    <property type="molecule type" value="Genomic_DNA"/>
</dbReference>
<keyword evidence="7 8" id="KW-0961">Cell wall biogenesis/degradation</keyword>
<dbReference type="PANTHER" id="PTHR43692">
    <property type="entry name" value="UDP-N-ACETYLMURAMOYLALANINE--D-GLUTAMATE LIGASE"/>
    <property type="match status" value="1"/>
</dbReference>